<evidence type="ECO:0000256" key="1">
    <source>
        <dbReference type="ARBA" id="ARBA00004430"/>
    </source>
</evidence>
<dbReference type="GO" id="GO:0045505">
    <property type="term" value="F:dynein intermediate chain binding"/>
    <property type="evidence" value="ECO:0007669"/>
    <property type="project" value="InterPro"/>
</dbReference>
<evidence type="ECO:0000256" key="2">
    <source>
        <dbReference type="ARBA" id="ARBA00008887"/>
    </source>
</evidence>
<keyword evidence="10" id="KW-0505">Motor protein</keyword>
<dbReference type="GO" id="GO:0005524">
    <property type="term" value="F:ATP binding"/>
    <property type="evidence" value="ECO:0007669"/>
    <property type="project" value="UniProtKB-KW"/>
</dbReference>
<keyword evidence="6" id="KW-0067">ATP-binding</keyword>
<dbReference type="PANTHER" id="PTHR22878">
    <property type="entry name" value="DYNEIN HEAVY CHAIN 6, AXONEMAL-LIKE-RELATED"/>
    <property type="match status" value="1"/>
</dbReference>
<comment type="similarity">
    <text evidence="2">Belongs to the dynein heavy chain family.</text>
</comment>
<dbReference type="GO" id="GO:0030286">
    <property type="term" value="C:dynein complex"/>
    <property type="evidence" value="ECO:0007669"/>
    <property type="project" value="UniProtKB-KW"/>
</dbReference>
<keyword evidence="9" id="KW-0969">Cilium</keyword>
<evidence type="ECO:0000256" key="11">
    <source>
        <dbReference type="ARBA" id="ARBA00023212"/>
    </source>
</evidence>
<dbReference type="InterPro" id="IPR013602">
    <property type="entry name" value="Dynein_heavy_linker"/>
</dbReference>
<name>A0AAW0K260_MYOGA</name>
<dbReference type="Gene3D" id="3.20.180.20">
    <property type="entry name" value="Dynein heavy chain, N-terminal domain 2"/>
    <property type="match status" value="1"/>
</dbReference>
<protein>
    <recommendedName>
        <fullName evidence="13">Dynein heavy chain linker domain-containing protein</fullName>
    </recommendedName>
</protein>
<evidence type="ECO:0000256" key="3">
    <source>
        <dbReference type="ARBA" id="ARBA00022490"/>
    </source>
</evidence>
<keyword evidence="3" id="KW-0963">Cytoplasm</keyword>
<keyword evidence="4" id="KW-0493">Microtubule</keyword>
<evidence type="ECO:0000313" key="14">
    <source>
        <dbReference type="EMBL" id="KAK7833313.1"/>
    </source>
</evidence>
<evidence type="ECO:0000259" key="13">
    <source>
        <dbReference type="Pfam" id="PF08393"/>
    </source>
</evidence>
<comment type="subcellular location">
    <subcellularLocation>
        <location evidence="1">Cytoplasm</location>
        <location evidence="1">Cytoskeleton</location>
        <location evidence="1">Cilium axoneme</location>
    </subcellularLocation>
</comment>
<evidence type="ECO:0000256" key="4">
    <source>
        <dbReference type="ARBA" id="ARBA00022701"/>
    </source>
</evidence>
<dbReference type="InterPro" id="IPR026983">
    <property type="entry name" value="DHC"/>
</dbReference>
<keyword evidence="11" id="KW-0206">Cytoskeleton</keyword>
<dbReference type="GO" id="GO:0051959">
    <property type="term" value="F:dynein light intermediate chain binding"/>
    <property type="evidence" value="ECO:0007669"/>
    <property type="project" value="InterPro"/>
</dbReference>
<proteinExistence type="inferred from homology"/>
<feature type="domain" description="Dynein heavy chain linker" evidence="13">
    <location>
        <begin position="1"/>
        <end position="122"/>
    </location>
</feature>
<sequence>MTEKLQEANLLLEDIQRGLNEYLEKKRLFFPRFFFLSNDELLEILSETKDPLRVQPHLKKCFEGIAKLEFTDDLEITGMVSSEKETVPFIQTIYPAKAKGMVEKWLQQVEQVMLASMRQVIGKGIEAYVEVNRK</sequence>
<dbReference type="Proteomes" id="UP001488838">
    <property type="component" value="Unassembled WGS sequence"/>
</dbReference>
<dbReference type="GO" id="GO:0007018">
    <property type="term" value="P:microtubule-based movement"/>
    <property type="evidence" value="ECO:0007669"/>
    <property type="project" value="InterPro"/>
</dbReference>
<evidence type="ECO:0000313" key="15">
    <source>
        <dbReference type="Proteomes" id="UP001488838"/>
    </source>
</evidence>
<dbReference type="GO" id="GO:0005930">
    <property type="term" value="C:axoneme"/>
    <property type="evidence" value="ECO:0007669"/>
    <property type="project" value="UniProtKB-SubCell"/>
</dbReference>
<evidence type="ECO:0000256" key="12">
    <source>
        <dbReference type="ARBA" id="ARBA00023273"/>
    </source>
</evidence>
<reference evidence="14 15" key="1">
    <citation type="journal article" date="2023" name="bioRxiv">
        <title>Conserved and derived expression patterns and positive selection on dental genes reveal complex evolutionary context of ever-growing rodent molars.</title>
        <authorList>
            <person name="Calamari Z.T."/>
            <person name="Song A."/>
            <person name="Cohen E."/>
            <person name="Akter M."/>
            <person name="Roy R.D."/>
            <person name="Hallikas O."/>
            <person name="Christensen M.M."/>
            <person name="Li P."/>
            <person name="Marangoni P."/>
            <person name="Jernvall J."/>
            <person name="Klein O.D."/>
        </authorList>
    </citation>
    <scope>NUCLEOTIDE SEQUENCE [LARGE SCALE GENOMIC DNA]</scope>
    <source>
        <strain evidence="14">V071</strain>
    </source>
</reference>
<keyword evidence="5" id="KW-0547">Nucleotide-binding</keyword>
<evidence type="ECO:0000256" key="7">
    <source>
        <dbReference type="ARBA" id="ARBA00023017"/>
    </source>
</evidence>
<dbReference type="FunFam" id="3.20.180.20:FF:000003">
    <property type="entry name" value="Dynein heavy chain 12, axonemal"/>
    <property type="match status" value="1"/>
</dbReference>
<dbReference type="EMBL" id="JBBHLL010000007">
    <property type="protein sequence ID" value="KAK7833313.1"/>
    <property type="molecule type" value="Genomic_DNA"/>
</dbReference>
<organism evidence="14 15">
    <name type="scientific">Myodes glareolus</name>
    <name type="common">Bank vole</name>
    <name type="synonym">Clethrionomys glareolus</name>
    <dbReference type="NCBI Taxonomy" id="447135"/>
    <lineage>
        <taxon>Eukaryota</taxon>
        <taxon>Metazoa</taxon>
        <taxon>Chordata</taxon>
        <taxon>Craniata</taxon>
        <taxon>Vertebrata</taxon>
        <taxon>Euteleostomi</taxon>
        <taxon>Mammalia</taxon>
        <taxon>Eutheria</taxon>
        <taxon>Euarchontoglires</taxon>
        <taxon>Glires</taxon>
        <taxon>Rodentia</taxon>
        <taxon>Myomorpha</taxon>
        <taxon>Muroidea</taxon>
        <taxon>Cricetidae</taxon>
        <taxon>Arvicolinae</taxon>
        <taxon>Myodes</taxon>
    </lineage>
</organism>
<dbReference type="GO" id="GO:0005874">
    <property type="term" value="C:microtubule"/>
    <property type="evidence" value="ECO:0007669"/>
    <property type="project" value="UniProtKB-KW"/>
</dbReference>
<dbReference type="InterPro" id="IPR042228">
    <property type="entry name" value="Dynein_linker_3"/>
</dbReference>
<evidence type="ECO:0000256" key="10">
    <source>
        <dbReference type="ARBA" id="ARBA00023175"/>
    </source>
</evidence>
<evidence type="ECO:0000256" key="9">
    <source>
        <dbReference type="ARBA" id="ARBA00023069"/>
    </source>
</evidence>
<evidence type="ECO:0000256" key="6">
    <source>
        <dbReference type="ARBA" id="ARBA00022840"/>
    </source>
</evidence>
<keyword evidence="7" id="KW-0243">Dynein</keyword>
<accession>A0AAW0K260</accession>
<keyword evidence="12" id="KW-0966">Cell projection</keyword>
<evidence type="ECO:0000256" key="8">
    <source>
        <dbReference type="ARBA" id="ARBA00023054"/>
    </source>
</evidence>
<gene>
    <name evidence="14" type="ORF">U0070_017312</name>
</gene>
<evidence type="ECO:0000256" key="5">
    <source>
        <dbReference type="ARBA" id="ARBA00022741"/>
    </source>
</evidence>
<keyword evidence="8" id="KW-0175">Coiled coil</keyword>
<dbReference type="Pfam" id="PF08393">
    <property type="entry name" value="DHC_N2"/>
    <property type="match status" value="1"/>
</dbReference>
<dbReference type="PANTHER" id="PTHR22878:SF71">
    <property type="entry name" value="DYNEIN, AXONEMAL, HEAVY CHAIN 3"/>
    <property type="match status" value="1"/>
</dbReference>
<comment type="caution">
    <text evidence="14">The sequence shown here is derived from an EMBL/GenBank/DDBJ whole genome shotgun (WGS) entry which is preliminary data.</text>
</comment>
<keyword evidence="15" id="KW-1185">Reference proteome</keyword>
<dbReference type="AlphaFoldDB" id="A0AAW0K260"/>